<evidence type="ECO:0000313" key="2">
    <source>
        <dbReference type="Proteomes" id="UP000603640"/>
    </source>
</evidence>
<dbReference type="EMBL" id="JACRVF010000001">
    <property type="protein sequence ID" value="MBC5991755.1"/>
    <property type="molecule type" value="Genomic_DNA"/>
</dbReference>
<name>A0A923N2M7_9BACT</name>
<reference evidence="1" key="1">
    <citation type="submission" date="2020-08" db="EMBL/GenBank/DDBJ databases">
        <title>Pontibacter sp. SD6 16S ribosomal RNA gene Genome sequencing and assembly.</title>
        <authorList>
            <person name="Kang M."/>
        </authorList>
    </citation>
    <scope>NUCLEOTIDE SEQUENCE</scope>
    <source>
        <strain evidence="1">SD6</strain>
    </source>
</reference>
<gene>
    <name evidence="1" type="ORF">H8S84_02775</name>
</gene>
<sequence length="164" mass="18429">MKSFKLAFIVIILLVIDSCEQQKLSNVNVPEMELPHWTVSAFEKPGFKNKYNFDTKINPFYLNLDIDGNNTIDFAAVVVERVSGRRGIAILTHESDSIQIFGAGNHKTLGGSNWNWLIGWKAEERLTAGAGTPKNVGTALILITNKGSANWMYWDGKEWEWVAQ</sequence>
<dbReference type="Proteomes" id="UP000603640">
    <property type="component" value="Unassembled WGS sequence"/>
</dbReference>
<accession>A0A923N2M7</accession>
<protein>
    <submittedName>
        <fullName evidence="1">Uncharacterized protein</fullName>
    </submittedName>
</protein>
<keyword evidence="2" id="KW-1185">Reference proteome</keyword>
<proteinExistence type="predicted"/>
<organism evidence="1 2">
    <name type="scientific">Pontibacter cellulosilyticus</name>
    <dbReference type="NCBI Taxonomy" id="1720253"/>
    <lineage>
        <taxon>Bacteria</taxon>
        <taxon>Pseudomonadati</taxon>
        <taxon>Bacteroidota</taxon>
        <taxon>Cytophagia</taxon>
        <taxon>Cytophagales</taxon>
        <taxon>Hymenobacteraceae</taxon>
        <taxon>Pontibacter</taxon>
    </lineage>
</organism>
<dbReference type="AlphaFoldDB" id="A0A923N2M7"/>
<evidence type="ECO:0000313" key="1">
    <source>
        <dbReference type="EMBL" id="MBC5991755.1"/>
    </source>
</evidence>
<comment type="caution">
    <text evidence="1">The sequence shown here is derived from an EMBL/GenBank/DDBJ whole genome shotgun (WGS) entry which is preliminary data.</text>
</comment>
<dbReference type="RefSeq" id="WP_187065741.1">
    <property type="nucleotide sequence ID" value="NZ_JACRVF010000001.1"/>
</dbReference>